<evidence type="ECO:0000256" key="1">
    <source>
        <dbReference type="ARBA" id="ARBA00003145"/>
    </source>
</evidence>
<evidence type="ECO:0000256" key="14">
    <source>
        <dbReference type="ARBA" id="ARBA00023264"/>
    </source>
</evidence>
<dbReference type="Pfam" id="PF13091">
    <property type="entry name" value="PLDc_2"/>
    <property type="match status" value="2"/>
</dbReference>
<name>A0A4R2QBJ1_9RHOB</name>
<protein>
    <recommendedName>
        <fullName evidence="15">Cardiolipin synthase</fullName>
        <ecNumber evidence="15">2.7.8.-</ecNumber>
    </recommendedName>
</protein>
<dbReference type="EMBL" id="SLXP01000001">
    <property type="protein sequence ID" value="TCP44235.1"/>
    <property type="molecule type" value="Genomic_DNA"/>
</dbReference>
<evidence type="ECO:0000313" key="18">
    <source>
        <dbReference type="EMBL" id="TCP44235.1"/>
    </source>
</evidence>
<dbReference type="InterPro" id="IPR025202">
    <property type="entry name" value="PLD-like_dom"/>
</dbReference>
<keyword evidence="5" id="KW-0444">Lipid biosynthesis</keyword>
<dbReference type="GO" id="GO:0008808">
    <property type="term" value="F:cardiolipin synthase activity"/>
    <property type="evidence" value="ECO:0007669"/>
    <property type="project" value="UniProtKB-UniRule"/>
</dbReference>
<evidence type="ECO:0000256" key="11">
    <source>
        <dbReference type="ARBA" id="ARBA00023098"/>
    </source>
</evidence>
<dbReference type="Proteomes" id="UP000294835">
    <property type="component" value="Unassembled WGS sequence"/>
</dbReference>
<dbReference type="InterPro" id="IPR001736">
    <property type="entry name" value="PLipase_D/transphosphatidylase"/>
</dbReference>
<feature type="transmembrane region" description="Helical" evidence="16">
    <location>
        <begin position="36"/>
        <end position="55"/>
    </location>
</feature>
<dbReference type="SUPFAM" id="SSF56024">
    <property type="entry name" value="Phospholipase D/nuclease"/>
    <property type="match status" value="2"/>
</dbReference>
<keyword evidence="6" id="KW-0964">Secreted</keyword>
<dbReference type="GO" id="GO:0032049">
    <property type="term" value="P:cardiolipin biosynthetic process"/>
    <property type="evidence" value="ECO:0007669"/>
    <property type="project" value="UniProtKB-UniRule"/>
</dbReference>
<keyword evidence="8 16" id="KW-0812">Transmembrane</keyword>
<keyword evidence="9" id="KW-0677">Repeat</keyword>
<keyword evidence="4" id="KW-1003">Cell membrane</keyword>
<dbReference type="PANTHER" id="PTHR21248">
    <property type="entry name" value="CARDIOLIPIN SYNTHASE"/>
    <property type="match status" value="1"/>
</dbReference>
<evidence type="ECO:0000256" key="2">
    <source>
        <dbReference type="ARBA" id="ARBA00004236"/>
    </source>
</evidence>
<evidence type="ECO:0000259" key="17">
    <source>
        <dbReference type="PROSITE" id="PS50035"/>
    </source>
</evidence>
<dbReference type="NCBIfam" id="TIGR04265">
    <property type="entry name" value="bac_cardiolipin"/>
    <property type="match status" value="1"/>
</dbReference>
<evidence type="ECO:0000256" key="6">
    <source>
        <dbReference type="ARBA" id="ARBA00022525"/>
    </source>
</evidence>
<keyword evidence="19" id="KW-1185">Reference proteome</keyword>
<evidence type="ECO:0000256" key="13">
    <source>
        <dbReference type="ARBA" id="ARBA00023209"/>
    </source>
</evidence>
<comment type="caution">
    <text evidence="18">The sequence shown here is derived from an EMBL/GenBank/DDBJ whole genome shotgun (WGS) entry which is preliminary data.</text>
</comment>
<keyword evidence="7" id="KW-0808">Transferase</keyword>
<dbReference type="GO" id="GO:0005576">
    <property type="term" value="C:extracellular region"/>
    <property type="evidence" value="ECO:0007669"/>
    <property type="project" value="UniProtKB-SubCell"/>
</dbReference>
<dbReference type="InterPro" id="IPR022924">
    <property type="entry name" value="Cardiolipin_synthase"/>
</dbReference>
<evidence type="ECO:0000256" key="16">
    <source>
        <dbReference type="SAM" id="Phobius"/>
    </source>
</evidence>
<dbReference type="RefSeq" id="WP_207903570.1">
    <property type="nucleotide sequence ID" value="NZ_SLXP01000001.1"/>
</dbReference>
<accession>A0A4R2QBJ1</accession>
<dbReference type="GO" id="GO:0005886">
    <property type="term" value="C:plasma membrane"/>
    <property type="evidence" value="ECO:0007669"/>
    <property type="project" value="UniProtKB-SubCell"/>
</dbReference>
<evidence type="ECO:0000256" key="7">
    <source>
        <dbReference type="ARBA" id="ARBA00022679"/>
    </source>
</evidence>
<keyword evidence="13" id="KW-0594">Phospholipid biosynthesis</keyword>
<sequence length="473" mass="52368">MLQVVLPALLLAFQAATVWAVFRAIRNARTPQGAVGWVVFLVAAPYVALPIFLFLGHSRLPGYVTARRSARSSIATLPDFDPARRAEGAGLPPRLRRSLSGFERIAGMPAVSGNTARLLLDGPRTFAAIFEAIERAESYVLVQTYILRDDDTGRALQRRLIERAQAGCTVRLLYDAIGSHKLPEAYLSELRAAGVVVADFHSLRKPHSRFQVNFRNHRKIVIVDGTAGFLGGHNVGDEYMGRDARIGRWRDTHLRLLGPVVAQLQLIFVEDWFWATAERLNLAWDPDPAPGNLDALIVAPGPADVLETGSLYFCNAIHAAQDRIWIASPYFVPDTDILTALSLAALRGVDVRILMADRRDHLWVWLAAFAYFDEMLNAGVQIFRYTDGFMHQKALVVDEAFASIGTVNLDNRSCRLNFEATALVFDADFARAVAAMLEADFAQGYAYTTRLADTRGPLRRNGARVARLMAPIL</sequence>
<gene>
    <name evidence="18" type="ORF">EV662_101326</name>
</gene>
<evidence type="ECO:0000256" key="8">
    <source>
        <dbReference type="ARBA" id="ARBA00022692"/>
    </source>
</evidence>
<comment type="function">
    <text evidence="1">Could be a virulence factor.</text>
</comment>
<evidence type="ECO:0000256" key="4">
    <source>
        <dbReference type="ARBA" id="ARBA00022475"/>
    </source>
</evidence>
<dbReference type="PANTHER" id="PTHR21248:SF22">
    <property type="entry name" value="PHOSPHOLIPASE D"/>
    <property type="match status" value="1"/>
</dbReference>
<reference evidence="18 19" key="1">
    <citation type="submission" date="2019-03" db="EMBL/GenBank/DDBJ databases">
        <title>Genomic Encyclopedia of Type Strains, Phase IV (KMG-IV): sequencing the most valuable type-strain genomes for metagenomic binning, comparative biology and taxonomic classification.</title>
        <authorList>
            <person name="Goeker M."/>
        </authorList>
    </citation>
    <scope>NUCLEOTIDE SEQUENCE [LARGE SCALE GENOMIC DNA]</scope>
    <source>
        <strain evidence="18 19">DSM 18063</strain>
    </source>
</reference>
<evidence type="ECO:0000256" key="9">
    <source>
        <dbReference type="ARBA" id="ARBA00022737"/>
    </source>
</evidence>
<evidence type="ECO:0000256" key="5">
    <source>
        <dbReference type="ARBA" id="ARBA00022516"/>
    </source>
</evidence>
<evidence type="ECO:0000313" key="19">
    <source>
        <dbReference type="Proteomes" id="UP000294835"/>
    </source>
</evidence>
<dbReference type="PROSITE" id="PS50035">
    <property type="entry name" value="PLD"/>
    <property type="match status" value="2"/>
</dbReference>
<evidence type="ECO:0000256" key="3">
    <source>
        <dbReference type="ARBA" id="ARBA00004613"/>
    </source>
</evidence>
<evidence type="ECO:0000256" key="10">
    <source>
        <dbReference type="ARBA" id="ARBA00022989"/>
    </source>
</evidence>
<keyword evidence="10 16" id="KW-1133">Transmembrane helix</keyword>
<organism evidence="18 19">
    <name type="scientific">Rhodovulum marinum</name>
    <dbReference type="NCBI Taxonomy" id="320662"/>
    <lineage>
        <taxon>Bacteria</taxon>
        <taxon>Pseudomonadati</taxon>
        <taxon>Pseudomonadota</taxon>
        <taxon>Alphaproteobacteria</taxon>
        <taxon>Rhodobacterales</taxon>
        <taxon>Paracoccaceae</taxon>
        <taxon>Rhodovulum</taxon>
    </lineage>
</organism>
<dbReference type="SMART" id="SM00155">
    <property type="entry name" value="PLDc"/>
    <property type="match status" value="2"/>
</dbReference>
<evidence type="ECO:0000256" key="12">
    <source>
        <dbReference type="ARBA" id="ARBA00023136"/>
    </source>
</evidence>
<feature type="domain" description="PLD phosphodiesterase" evidence="17">
    <location>
        <begin position="212"/>
        <end position="239"/>
    </location>
</feature>
<keyword evidence="14" id="KW-1208">Phospholipid metabolism</keyword>
<dbReference type="EC" id="2.7.8.-" evidence="15"/>
<keyword evidence="11" id="KW-0443">Lipid metabolism</keyword>
<evidence type="ECO:0000256" key="15">
    <source>
        <dbReference type="NCBIfam" id="TIGR04265"/>
    </source>
</evidence>
<dbReference type="AlphaFoldDB" id="A0A4R2QBJ1"/>
<comment type="subcellular location">
    <subcellularLocation>
        <location evidence="2">Cell membrane</location>
    </subcellularLocation>
    <subcellularLocation>
        <location evidence="3">Secreted</location>
    </subcellularLocation>
</comment>
<proteinExistence type="predicted"/>
<dbReference type="FunFam" id="3.30.870.10:FF:000014">
    <property type="entry name" value="Cardiolipin synthase"/>
    <property type="match status" value="1"/>
</dbReference>
<dbReference type="CDD" id="cd09155">
    <property type="entry name" value="PLDc_PaCLS_like_1"/>
    <property type="match status" value="1"/>
</dbReference>
<feature type="domain" description="PLD phosphodiesterase" evidence="17">
    <location>
        <begin position="386"/>
        <end position="413"/>
    </location>
</feature>
<dbReference type="Gene3D" id="3.30.870.10">
    <property type="entry name" value="Endonuclease Chain A"/>
    <property type="match status" value="2"/>
</dbReference>
<keyword evidence="12 16" id="KW-0472">Membrane</keyword>